<keyword evidence="2 3" id="KW-0040">ANK repeat</keyword>
<evidence type="ECO:0000256" key="3">
    <source>
        <dbReference type="PROSITE-ProRule" id="PRU00023"/>
    </source>
</evidence>
<evidence type="ECO:0000313" key="5">
    <source>
        <dbReference type="Proteomes" id="UP001165297"/>
    </source>
</evidence>
<sequence>MAKIDAVFRQHPDLNPNLEGKQGVTFLLWAYSHHHVKSLQALVAHKANVNQPLHLPNNSGGVDTTHLLNIATEGPKDELLLALLELGADPNSRDERKMPALHNAIYINNYTRMKMLLDHGADINATDSAGGTITATLASLNNFEMVYYLLERGADWRTNNNEVAVSTQEKSVGNAEATQWQIKVKQWLLAHGVKFPVPSSGAKRYAAIRERWEQTPEGRAWREKLDALGAQPEVVGKPWVQQEDQAVAAMKAWMQQQGIPEPPFFMPSPGGK</sequence>
<accession>A0ABS8ABU7</accession>
<dbReference type="PROSITE" id="PS50297">
    <property type="entry name" value="ANK_REP_REGION"/>
    <property type="match status" value="1"/>
</dbReference>
<dbReference type="Pfam" id="PF12796">
    <property type="entry name" value="Ank_2"/>
    <property type="match status" value="1"/>
</dbReference>
<feature type="repeat" description="ANK" evidence="3">
    <location>
        <begin position="96"/>
        <end position="128"/>
    </location>
</feature>
<evidence type="ECO:0000256" key="1">
    <source>
        <dbReference type="ARBA" id="ARBA00022737"/>
    </source>
</evidence>
<dbReference type="InterPro" id="IPR002110">
    <property type="entry name" value="Ankyrin_rpt"/>
</dbReference>
<protein>
    <submittedName>
        <fullName evidence="4">Ankyrin repeat domain-containing protein</fullName>
    </submittedName>
</protein>
<evidence type="ECO:0000256" key="2">
    <source>
        <dbReference type="ARBA" id="ARBA00023043"/>
    </source>
</evidence>
<dbReference type="RefSeq" id="WP_226184244.1">
    <property type="nucleotide sequence ID" value="NZ_JAJADQ010000003.1"/>
</dbReference>
<keyword evidence="1" id="KW-0677">Repeat</keyword>
<gene>
    <name evidence="4" type="ORF">LGH70_07360</name>
</gene>
<dbReference type="Gene3D" id="1.25.40.20">
    <property type="entry name" value="Ankyrin repeat-containing domain"/>
    <property type="match status" value="1"/>
</dbReference>
<evidence type="ECO:0000313" key="4">
    <source>
        <dbReference type="EMBL" id="MCB2377392.1"/>
    </source>
</evidence>
<dbReference type="SUPFAM" id="SSF48403">
    <property type="entry name" value="Ankyrin repeat"/>
    <property type="match status" value="1"/>
</dbReference>
<dbReference type="InterPro" id="IPR050745">
    <property type="entry name" value="Multifunctional_regulatory"/>
</dbReference>
<dbReference type="PANTHER" id="PTHR24189">
    <property type="entry name" value="MYOTROPHIN"/>
    <property type="match status" value="1"/>
</dbReference>
<dbReference type="PANTHER" id="PTHR24189:SF50">
    <property type="entry name" value="ANKYRIN REPEAT AND SOCS BOX PROTEIN 2"/>
    <property type="match status" value="1"/>
</dbReference>
<dbReference type="Proteomes" id="UP001165297">
    <property type="component" value="Unassembled WGS sequence"/>
</dbReference>
<name>A0ABS8ABU7_9BACT</name>
<proteinExistence type="predicted"/>
<dbReference type="PROSITE" id="PS50088">
    <property type="entry name" value="ANK_REPEAT"/>
    <property type="match status" value="1"/>
</dbReference>
<reference evidence="4" key="1">
    <citation type="submission" date="2021-10" db="EMBL/GenBank/DDBJ databases">
        <authorList>
            <person name="Dean J.D."/>
            <person name="Kim M.K."/>
            <person name="Newey C.N."/>
            <person name="Stoker T.S."/>
            <person name="Thompson D.W."/>
            <person name="Grose J.H."/>
        </authorList>
    </citation>
    <scope>NUCLEOTIDE SEQUENCE</scope>
    <source>
        <strain evidence="4">BT635</strain>
    </source>
</reference>
<comment type="caution">
    <text evidence="4">The sequence shown here is derived from an EMBL/GenBank/DDBJ whole genome shotgun (WGS) entry which is preliminary data.</text>
</comment>
<dbReference type="SMART" id="SM00248">
    <property type="entry name" value="ANK"/>
    <property type="match status" value="3"/>
</dbReference>
<dbReference type="EMBL" id="JAJADQ010000003">
    <property type="protein sequence ID" value="MCB2377392.1"/>
    <property type="molecule type" value="Genomic_DNA"/>
</dbReference>
<organism evidence="4 5">
    <name type="scientific">Hymenobacter nitidus</name>
    <dbReference type="NCBI Taxonomy" id="2880929"/>
    <lineage>
        <taxon>Bacteria</taxon>
        <taxon>Pseudomonadati</taxon>
        <taxon>Bacteroidota</taxon>
        <taxon>Cytophagia</taxon>
        <taxon>Cytophagales</taxon>
        <taxon>Hymenobacteraceae</taxon>
        <taxon>Hymenobacter</taxon>
    </lineage>
</organism>
<dbReference type="InterPro" id="IPR036770">
    <property type="entry name" value="Ankyrin_rpt-contain_sf"/>
</dbReference>
<keyword evidence="5" id="KW-1185">Reference proteome</keyword>